<sequence length="198" mass="21557">MIICSKLMPQGRGLARVLVQRANTITLDWDTRQKSRFDATDSAGRQLGIFLPRGTVVRGGDVLVAEDGSLIRVEAAPQAVLRITACTEHGSPFDLTRAAYHLGNRHVPIELQPDHLKIEPDHVLADMLRAMHMTVVAVSEPFEPESGAYGDHGGHSHDGHGHDHSHDQAPVAAKRIAIPIRSALAQPHVHGPGCKYEH</sequence>
<dbReference type="SMART" id="SM00988">
    <property type="entry name" value="UreE_N"/>
    <property type="match status" value="1"/>
</dbReference>
<feature type="region of interest" description="Disordered" evidence="6">
    <location>
        <begin position="143"/>
        <end position="170"/>
    </location>
</feature>
<comment type="similarity">
    <text evidence="5">Belongs to the UreE family.</text>
</comment>
<accession>A0ABT6X8F9</accession>
<dbReference type="InterPro" id="IPR007864">
    <property type="entry name" value="UreE_C_dom"/>
</dbReference>
<dbReference type="Proteomes" id="UP001431902">
    <property type="component" value="Unassembled WGS sequence"/>
</dbReference>
<reference evidence="8" key="1">
    <citation type="submission" date="2023-05" db="EMBL/GenBank/DDBJ databases">
        <title>Limnohabitans sp. strain HM2-2 Genome sequencing and assembly.</title>
        <authorList>
            <person name="Jung Y."/>
        </authorList>
    </citation>
    <scope>NUCLEOTIDE SEQUENCE</scope>
    <source>
        <strain evidence="8">HM2-2</strain>
    </source>
</reference>
<comment type="caution">
    <text evidence="8">The sequence shown here is derived from an EMBL/GenBank/DDBJ whole genome shotgun (WGS) entry which is preliminary data.</text>
</comment>
<comment type="function">
    <text evidence="5">Involved in urease metallocenter assembly. Binds nickel. Probably functions as a nickel donor during metallocenter assembly.</text>
</comment>
<keyword evidence="4 5" id="KW-0143">Chaperone</keyword>
<protein>
    <recommendedName>
        <fullName evidence="5">Urease accessory protein UreE</fullName>
    </recommendedName>
</protein>
<dbReference type="Pfam" id="PF02814">
    <property type="entry name" value="UreE_N"/>
    <property type="match status" value="1"/>
</dbReference>
<dbReference type="NCBIfam" id="NF009751">
    <property type="entry name" value="PRK13261.1-1"/>
    <property type="match status" value="1"/>
</dbReference>
<dbReference type="InterPro" id="IPR036118">
    <property type="entry name" value="UreE_N_sf"/>
</dbReference>
<feature type="domain" description="UreE urease accessory N-terminal" evidence="7">
    <location>
        <begin position="7"/>
        <end position="71"/>
    </location>
</feature>
<evidence type="ECO:0000256" key="5">
    <source>
        <dbReference type="HAMAP-Rule" id="MF_00822"/>
    </source>
</evidence>
<dbReference type="NCBIfam" id="NF009762">
    <property type="entry name" value="PRK13263.1"/>
    <property type="match status" value="1"/>
</dbReference>
<evidence type="ECO:0000259" key="7">
    <source>
        <dbReference type="SMART" id="SM00988"/>
    </source>
</evidence>
<name>A0ABT6X8F9_9BURK</name>
<dbReference type="Gene3D" id="2.60.260.20">
    <property type="entry name" value="Urease metallochaperone UreE, N-terminal domain"/>
    <property type="match status" value="1"/>
</dbReference>
<evidence type="ECO:0000256" key="4">
    <source>
        <dbReference type="ARBA" id="ARBA00023186"/>
    </source>
</evidence>
<dbReference type="CDD" id="cd00571">
    <property type="entry name" value="UreE"/>
    <property type="match status" value="1"/>
</dbReference>
<dbReference type="Pfam" id="PF05194">
    <property type="entry name" value="UreE_C"/>
    <property type="match status" value="1"/>
</dbReference>
<organism evidence="8 9">
    <name type="scientific">Limnohabitans lacus</name>
    <dbReference type="NCBI Taxonomy" id="3045173"/>
    <lineage>
        <taxon>Bacteria</taxon>
        <taxon>Pseudomonadati</taxon>
        <taxon>Pseudomonadota</taxon>
        <taxon>Betaproteobacteria</taxon>
        <taxon>Burkholderiales</taxon>
        <taxon>Comamonadaceae</taxon>
        <taxon>Limnohabitans</taxon>
    </lineage>
</organism>
<dbReference type="SUPFAM" id="SSF69737">
    <property type="entry name" value="Urease metallochaperone UreE, C-terminal domain"/>
    <property type="match status" value="1"/>
</dbReference>
<keyword evidence="3 5" id="KW-0533">Nickel</keyword>
<dbReference type="SUPFAM" id="SSF69287">
    <property type="entry name" value="Urease metallochaperone UreE, N-terminal domain"/>
    <property type="match status" value="1"/>
</dbReference>
<evidence type="ECO:0000313" key="8">
    <source>
        <dbReference type="EMBL" id="MDI9234288.1"/>
    </source>
</evidence>
<dbReference type="InterPro" id="IPR012406">
    <property type="entry name" value="UreE"/>
</dbReference>
<evidence type="ECO:0000256" key="3">
    <source>
        <dbReference type="ARBA" id="ARBA00022596"/>
    </source>
</evidence>
<keyword evidence="2 5" id="KW-0963">Cytoplasm</keyword>
<evidence type="ECO:0000256" key="2">
    <source>
        <dbReference type="ARBA" id="ARBA00022490"/>
    </source>
</evidence>
<comment type="subcellular location">
    <subcellularLocation>
        <location evidence="1 5">Cytoplasm</location>
    </subcellularLocation>
</comment>
<evidence type="ECO:0000256" key="6">
    <source>
        <dbReference type="SAM" id="MobiDB-lite"/>
    </source>
</evidence>
<feature type="compositionally biased region" description="Basic and acidic residues" evidence="6">
    <location>
        <begin position="152"/>
        <end position="167"/>
    </location>
</feature>
<dbReference type="HAMAP" id="MF_00822">
    <property type="entry name" value="UreE"/>
    <property type="match status" value="1"/>
</dbReference>
<gene>
    <name evidence="5 8" type="primary">ureE</name>
    <name evidence="8" type="ORF">QLQ16_10610</name>
</gene>
<proteinExistence type="inferred from homology"/>
<dbReference type="InterPro" id="IPR004029">
    <property type="entry name" value="UreE_N"/>
</dbReference>
<keyword evidence="9" id="KW-1185">Reference proteome</keyword>
<evidence type="ECO:0000256" key="1">
    <source>
        <dbReference type="ARBA" id="ARBA00004496"/>
    </source>
</evidence>
<evidence type="ECO:0000313" key="9">
    <source>
        <dbReference type="Proteomes" id="UP001431902"/>
    </source>
</evidence>
<dbReference type="EMBL" id="JASGBH010000007">
    <property type="protein sequence ID" value="MDI9234288.1"/>
    <property type="molecule type" value="Genomic_DNA"/>
</dbReference>
<dbReference type="RefSeq" id="WP_283224665.1">
    <property type="nucleotide sequence ID" value="NZ_JASGBH010000007.1"/>
</dbReference>
<dbReference type="Gene3D" id="3.30.70.790">
    <property type="entry name" value="UreE, C-terminal domain"/>
    <property type="match status" value="1"/>
</dbReference>